<accession>A0A975R895</accession>
<evidence type="ECO:0000313" key="2">
    <source>
        <dbReference type="EMBL" id="QWF69707.1"/>
    </source>
</evidence>
<keyword evidence="1" id="KW-0812">Transmembrane</keyword>
<name>A0A975R895_9GAMM</name>
<reference evidence="2" key="1">
    <citation type="submission" date="2021-04" db="EMBL/GenBank/DDBJ databases">
        <title>Draft genome sequence data of methanotrophic Methylovulum sp. strain S1L and Methylomonas sp. strain S2AM isolated from boreal lake water columns.</title>
        <authorList>
            <person name="Rissanen A.J."/>
            <person name="Mangayil R."/>
            <person name="Svenning M.M."/>
            <person name="Khanongnuch R."/>
        </authorList>
    </citation>
    <scope>NUCLEOTIDE SEQUENCE</scope>
    <source>
        <strain evidence="2">S2AM</strain>
    </source>
</reference>
<keyword evidence="1" id="KW-1133">Transmembrane helix</keyword>
<evidence type="ECO:0000313" key="3">
    <source>
        <dbReference type="Proteomes" id="UP000676649"/>
    </source>
</evidence>
<keyword evidence="1" id="KW-0472">Membrane</keyword>
<dbReference type="EMBL" id="CP073754">
    <property type="protein sequence ID" value="QWF69707.1"/>
    <property type="molecule type" value="Genomic_DNA"/>
</dbReference>
<protein>
    <submittedName>
        <fullName evidence="2">Uncharacterized protein</fullName>
    </submittedName>
</protein>
<organism evidence="2 3">
    <name type="scientific">Methylomonas paludis</name>
    <dbReference type="NCBI Taxonomy" id="1173101"/>
    <lineage>
        <taxon>Bacteria</taxon>
        <taxon>Pseudomonadati</taxon>
        <taxon>Pseudomonadota</taxon>
        <taxon>Gammaproteobacteria</taxon>
        <taxon>Methylococcales</taxon>
        <taxon>Methylococcaceae</taxon>
        <taxon>Methylomonas</taxon>
    </lineage>
</organism>
<dbReference type="KEGG" id="mpad:KEF85_09995"/>
<dbReference type="AlphaFoldDB" id="A0A975R895"/>
<sequence>MPSFSEFLLQIQNIDNINAIPYRKDLVEYDNYVYIGCGNSPAKGLLLNNKVNEMKYSSVTRLVLDMPDDILDNWVVWHQRPLTPVQTLEKIVLVVEDASPDSILTLFILLAKLNGVDSSEIPAKWLAAIDNWEKIGNAFNPETSWCALSSSLIHARFPKNHPIDDTIYRTTWKDALRFLSECISENHNPENLPSMFHLEQWRAANAALKQERLAYLDWLTHATIVQVSLPLSHGLRRRLLDALIFVEDEATGAAKTYYRNDRENSPMGEGFGFAAHYRPTAKPGDNITISVDPFTGTNLYELWTELEHLESLAWQAAGEIRPTDDPRLVNTIIGNTFNEPWFINLDKTLIAAPRELSEGRPGSKLSWNDVREAIWRVYYPLQDAMVHTIPGSSILVPLNNLRYESISDTGQDNTYSKRFLIAHWPHGNSSRVTTYALSNAPITYRILAGMIQNNPNEHHSLDDLPNPDTWQFISLSGGFALVTGKGLFVLDDWSQNKLNIQAIRDTFNSAAILDNKLRALNIEQLKPLLERVSIILRKKGNRSGISEALYEASMVRTTLAELRGNHVIPPEDIDACAIKNALENRWALVQRLAAIDSEAQALENSMRTLIELGTNQINRWIGVQGFALVVALGLAEPVAKFSEKIMKVSNGQADAFGEHILISATAIFIFLLSVFSAWKRREDPIIKNKRISQSRTDDG</sequence>
<gene>
    <name evidence="2" type="ORF">KEF85_09995</name>
</gene>
<dbReference type="RefSeq" id="WP_215580084.1">
    <property type="nucleotide sequence ID" value="NZ_CP073754.1"/>
</dbReference>
<feature type="transmembrane region" description="Helical" evidence="1">
    <location>
        <begin position="660"/>
        <end position="678"/>
    </location>
</feature>
<keyword evidence="3" id="KW-1185">Reference proteome</keyword>
<proteinExistence type="predicted"/>
<evidence type="ECO:0000256" key="1">
    <source>
        <dbReference type="SAM" id="Phobius"/>
    </source>
</evidence>
<dbReference type="Proteomes" id="UP000676649">
    <property type="component" value="Chromosome"/>
</dbReference>